<organism evidence="2 3">
    <name type="scientific">Ceratodon purpureus</name>
    <name type="common">Fire moss</name>
    <name type="synonym">Dicranum purpureum</name>
    <dbReference type="NCBI Taxonomy" id="3225"/>
    <lineage>
        <taxon>Eukaryota</taxon>
        <taxon>Viridiplantae</taxon>
        <taxon>Streptophyta</taxon>
        <taxon>Embryophyta</taxon>
        <taxon>Bryophyta</taxon>
        <taxon>Bryophytina</taxon>
        <taxon>Bryopsida</taxon>
        <taxon>Dicranidae</taxon>
        <taxon>Pseudoditrichales</taxon>
        <taxon>Ditrichaceae</taxon>
        <taxon>Ceratodon</taxon>
    </lineage>
</organism>
<feature type="chain" id="PRO_5035830286" description="Secreted protein" evidence="1">
    <location>
        <begin position="21"/>
        <end position="83"/>
    </location>
</feature>
<comment type="caution">
    <text evidence="2">The sequence shown here is derived from an EMBL/GenBank/DDBJ whole genome shotgun (WGS) entry which is preliminary data.</text>
</comment>
<keyword evidence="1" id="KW-0732">Signal</keyword>
<feature type="signal peptide" evidence="1">
    <location>
        <begin position="1"/>
        <end position="20"/>
    </location>
</feature>
<keyword evidence="3" id="KW-1185">Reference proteome</keyword>
<protein>
    <recommendedName>
        <fullName evidence="4">Secreted protein</fullName>
    </recommendedName>
</protein>
<dbReference type="EMBL" id="CM026432">
    <property type="protein sequence ID" value="KAG0556321.1"/>
    <property type="molecule type" value="Genomic_DNA"/>
</dbReference>
<accession>A0A8T0GAY8</accession>
<evidence type="ECO:0000313" key="3">
    <source>
        <dbReference type="Proteomes" id="UP000822688"/>
    </source>
</evidence>
<dbReference type="Proteomes" id="UP000822688">
    <property type="component" value="Chromosome 11"/>
</dbReference>
<proteinExistence type="predicted"/>
<gene>
    <name evidence="2" type="ORF">KC19_11G044000</name>
</gene>
<reference evidence="2 3" key="1">
    <citation type="submission" date="2020-06" db="EMBL/GenBank/DDBJ databases">
        <title>WGS assembly of Ceratodon purpureus strain R40.</title>
        <authorList>
            <person name="Carey S.B."/>
            <person name="Jenkins J."/>
            <person name="Shu S."/>
            <person name="Lovell J.T."/>
            <person name="Sreedasyam A."/>
            <person name="Maumus F."/>
            <person name="Tiley G.P."/>
            <person name="Fernandez-Pozo N."/>
            <person name="Barry K."/>
            <person name="Chen C."/>
            <person name="Wang M."/>
            <person name="Lipzen A."/>
            <person name="Daum C."/>
            <person name="Saski C.A."/>
            <person name="Payton A.C."/>
            <person name="Mcbreen J.C."/>
            <person name="Conrad R.E."/>
            <person name="Kollar L.M."/>
            <person name="Olsson S."/>
            <person name="Huttunen S."/>
            <person name="Landis J.B."/>
            <person name="Wickett N.J."/>
            <person name="Johnson M.G."/>
            <person name="Rensing S.A."/>
            <person name="Grimwood J."/>
            <person name="Schmutz J."/>
            <person name="Mcdaniel S.F."/>
        </authorList>
    </citation>
    <scope>NUCLEOTIDE SEQUENCE [LARGE SCALE GENOMIC DNA]</scope>
    <source>
        <strain evidence="2 3">R40</strain>
    </source>
</reference>
<sequence>MFGIATTSVVLLLLRHNTDTLVSYLVGYADLIICCIRTYPSHILAETFHDHILRQTQPYFCSNLLIKFRRSEHGCGHRSSRAR</sequence>
<evidence type="ECO:0000256" key="1">
    <source>
        <dbReference type="SAM" id="SignalP"/>
    </source>
</evidence>
<evidence type="ECO:0000313" key="2">
    <source>
        <dbReference type="EMBL" id="KAG0556321.1"/>
    </source>
</evidence>
<name>A0A8T0GAY8_CERPU</name>
<evidence type="ECO:0008006" key="4">
    <source>
        <dbReference type="Google" id="ProtNLM"/>
    </source>
</evidence>
<dbReference type="AlphaFoldDB" id="A0A8T0GAY8"/>